<comment type="caution">
    <text evidence="1">The sequence shown here is derived from an EMBL/GenBank/DDBJ whole genome shotgun (WGS) entry which is preliminary data.</text>
</comment>
<gene>
    <name evidence="1" type="ORF">B0T14DRAFT_250345</name>
</gene>
<name>A0AA39WJP6_9PEZI</name>
<dbReference type="EMBL" id="JAULSU010000005">
    <property type="protein sequence ID" value="KAK0616621.1"/>
    <property type="molecule type" value="Genomic_DNA"/>
</dbReference>
<evidence type="ECO:0000313" key="1">
    <source>
        <dbReference type="EMBL" id="KAK0616621.1"/>
    </source>
</evidence>
<keyword evidence="2" id="KW-1185">Reference proteome</keyword>
<evidence type="ECO:0000313" key="2">
    <source>
        <dbReference type="Proteomes" id="UP001175000"/>
    </source>
</evidence>
<dbReference type="AlphaFoldDB" id="A0AA39WJP6"/>
<dbReference type="Proteomes" id="UP001175000">
    <property type="component" value="Unassembled WGS sequence"/>
</dbReference>
<organism evidence="1 2">
    <name type="scientific">Immersiella caudata</name>
    <dbReference type="NCBI Taxonomy" id="314043"/>
    <lineage>
        <taxon>Eukaryota</taxon>
        <taxon>Fungi</taxon>
        <taxon>Dikarya</taxon>
        <taxon>Ascomycota</taxon>
        <taxon>Pezizomycotina</taxon>
        <taxon>Sordariomycetes</taxon>
        <taxon>Sordariomycetidae</taxon>
        <taxon>Sordariales</taxon>
        <taxon>Lasiosphaeriaceae</taxon>
        <taxon>Immersiella</taxon>
    </lineage>
</organism>
<sequence>MSVAPPGLGLHIDGPVYYSHYTFDNQSKESHVTINHTETYCVPEYAEDYAGEVISGTLSLEGPIVPVKVATMDDPDDELEPGRVNTTFVRSHNGQVHDVTIDEKRGWTSTRGMVTFGAGNRRNDTPGARAVAQLLRSLKLSIGA</sequence>
<reference evidence="1" key="1">
    <citation type="submission" date="2023-06" db="EMBL/GenBank/DDBJ databases">
        <title>Genome-scale phylogeny and comparative genomics of the fungal order Sordariales.</title>
        <authorList>
            <consortium name="Lawrence Berkeley National Laboratory"/>
            <person name="Hensen N."/>
            <person name="Bonometti L."/>
            <person name="Westerberg I."/>
            <person name="Brannstrom I.O."/>
            <person name="Guillou S."/>
            <person name="Cros-Aarteil S."/>
            <person name="Calhoun S."/>
            <person name="Haridas S."/>
            <person name="Kuo A."/>
            <person name="Mondo S."/>
            <person name="Pangilinan J."/>
            <person name="Riley R."/>
            <person name="Labutti K."/>
            <person name="Andreopoulos B."/>
            <person name="Lipzen A."/>
            <person name="Chen C."/>
            <person name="Yanf M."/>
            <person name="Daum C."/>
            <person name="Ng V."/>
            <person name="Clum A."/>
            <person name="Steindorff A."/>
            <person name="Ohm R."/>
            <person name="Martin F."/>
            <person name="Silar P."/>
            <person name="Natvig D."/>
            <person name="Lalanne C."/>
            <person name="Gautier V."/>
            <person name="Ament-Velasquez S.L."/>
            <person name="Kruys A."/>
            <person name="Hutchinson M.I."/>
            <person name="Powell A.J."/>
            <person name="Barry K."/>
            <person name="Miller A.N."/>
            <person name="Grigoriev I.V."/>
            <person name="Debuchy R."/>
            <person name="Gladieux P."/>
            <person name="Thoren M.H."/>
            <person name="Johannesson H."/>
        </authorList>
    </citation>
    <scope>NUCLEOTIDE SEQUENCE</scope>
    <source>
        <strain evidence="1">CBS 606.72</strain>
    </source>
</reference>
<proteinExistence type="predicted"/>
<accession>A0AA39WJP6</accession>
<protein>
    <submittedName>
        <fullName evidence="1">Uncharacterized protein</fullName>
    </submittedName>
</protein>